<proteinExistence type="predicted"/>
<gene>
    <name evidence="1" type="ORF">E2C01_011728</name>
</gene>
<accession>A0A5B7DBV3</accession>
<organism evidence="1 2">
    <name type="scientific">Portunus trituberculatus</name>
    <name type="common">Swimming crab</name>
    <name type="synonym">Neptunus trituberculatus</name>
    <dbReference type="NCBI Taxonomy" id="210409"/>
    <lineage>
        <taxon>Eukaryota</taxon>
        <taxon>Metazoa</taxon>
        <taxon>Ecdysozoa</taxon>
        <taxon>Arthropoda</taxon>
        <taxon>Crustacea</taxon>
        <taxon>Multicrustacea</taxon>
        <taxon>Malacostraca</taxon>
        <taxon>Eumalacostraca</taxon>
        <taxon>Eucarida</taxon>
        <taxon>Decapoda</taxon>
        <taxon>Pleocyemata</taxon>
        <taxon>Brachyura</taxon>
        <taxon>Eubrachyura</taxon>
        <taxon>Portunoidea</taxon>
        <taxon>Portunidae</taxon>
        <taxon>Portuninae</taxon>
        <taxon>Portunus</taxon>
    </lineage>
</organism>
<evidence type="ECO:0000313" key="2">
    <source>
        <dbReference type="Proteomes" id="UP000324222"/>
    </source>
</evidence>
<name>A0A5B7DBV3_PORTR</name>
<keyword evidence="2" id="KW-1185">Reference proteome</keyword>
<reference evidence="1 2" key="1">
    <citation type="submission" date="2019-05" db="EMBL/GenBank/DDBJ databases">
        <title>Another draft genome of Portunus trituberculatus and its Hox gene families provides insights of decapod evolution.</title>
        <authorList>
            <person name="Jeong J.-H."/>
            <person name="Song I."/>
            <person name="Kim S."/>
            <person name="Choi T."/>
            <person name="Kim D."/>
            <person name="Ryu S."/>
            <person name="Kim W."/>
        </authorList>
    </citation>
    <scope>NUCLEOTIDE SEQUENCE [LARGE SCALE GENOMIC DNA]</scope>
    <source>
        <tissue evidence="1">Muscle</tissue>
    </source>
</reference>
<dbReference type="AlphaFoldDB" id="A0A5B7DBV3"/>
<evidence type="ECO:0000313" key="1">
    <source>
        <dbReference type="EMBL" id="MPC18834.1"/>
    </source>
</evidence>
<dbReference type="EMBL" id="VSRR010000714">
    <property type="protein sequence ID" value="MPC18834.1"/>
    <property type="molecule type" value="Genomic_DNA"/>
</dbReference>
<protein>
    <submittedName>
        <fullName evidence="1">Uncharacterized protein</fullName>
    </submittedName>
</protein>
<dbReference type="Proteomes" id="UP000324222">
    <property type="component" value="Unassembled WGS sequence"/>
</dbReference>
<sequence>MSTMRGHLNHTYLEILMVTPRGRSDEQRSATFLLCGSGTTDCEWSLAIHLSFQWLPQGEDAPPTLLIQPIMCALTANEIYVEFNVCV</sequence>
<comment type="caution">
    <text evidence="1">The sequence shown here is derived from an EMBL/GenBank/DDBJ whole genome shotgun (WGS) entry which is preliminary data.</text>
</comment>